<protein>
    <submittedName>
        <fullName evidence="2">Uncharacterized protein</fullName>
    </submittedName>
</protein>
<accession>A0ABQ9YBR4</accession>
<feature type="region of interest" description="Disordered" evidence="1">
    <location>
        <begin position="1264"/>
        <end position="1307"/>
    </location>
</feature>
<evidence type="ECO:0000313" key="3">
    <source>
        <dbReference type="Proteomes" id="UP001281761"/>
    </source>
</evidence>
<dbReference type="EMBL" id="JARBJD010000018">
    <property type="protein sequence ID" value="KAK2961101.1"/>
    <property type="molecule type" value="Genomic_DNA"/>
</dbReference>
<dbReference type="Proteomes" id="UP001281761">
    <property type="component" value="Unassembled WGS sequence"/>
</dbReference>
<gene>
    <name evidence="2" type="ORF">BLNAU_3869</name>
</gene>
<dbReference type="InterPro" id="IPR011050">
    <property type="entry name" value="Pectin_lyase_fold/virulence"/>
</dbReference>
<name>A0ABQ9YBR4_9EUKA</name>
<proteinExistence type="predicted"/>
<dbReference type="SUPFAM" id="SSF51126">
    <property type="entry name" value="Pectin lyase-like"/>
    <property type="match status" value="1"/>
</dbReference>
<keyword evidence="3" id="KW-1185">Reference proteome</keyword>
<comment type="caution">
    <text evidence="2">The sequence shown here is derived from an EMBL/GenBank/DDBJ whole genome shotgun (WGS) entry which is preliminary data.</text>
</comment>
<feature type="compositionally biased region" description="Low complexity" evidence="1">
    <location>
        <begin position="1278"/>
        <end position="1296"/>
    </location>
</feature>
<evidence type="ECO:0000313" key="2">
    <source>
        <dbReference type="EMBL" id="KAK2961101.1"/>
    </source>
</evidence>
<evidence type="ECO:0000256" key="1">
    <source>
        <dbReference type="SAM" id="MobiDB-lite"/>
    </source>
</evidence>
<sequence length="1307" mass="141178">MEKFVFHVIGRKHGMIEVDSSSLWVSECTVLSEGSLSPFGISGGGGCSGSSISILSSKYSDSNERVMSLPPLTSLTLPPKQDPTHQDISTDTFDTSMNAVHGSGVCLSSMDLGFGTGPLFDFGLHNSLYDAVPSTTISLTHSSLRNVSSVAPKTTRQLFAQTRQILESCVVEDNTNHFSGTATADVNMCGSFLASNSSFAKCSSNLAPSDIHPTYTLSHRTGEDTITFPDDQLTDDIKIIRCTFKTMTSRTTASAIHFTKKMGSYRIEECSFFDCCGQSHYCSVVAISSPGSSPPITFLSCVFVRCNASLSYGAVYFASPGPCIVSDCVFFRTKGASGGSALTMHNAINQTQTVVSSSIFECCCCSSSDKASTLYLISCENLLLSSLRFVDTQDDDAFDVFGYWCNSTFNEDSVKSCQSSRSSGKCKTQKSEGITFQDDLFTTITQETLVKSFVGRENRDGTATFTIEVGDAVTGEMVVVVENLEGTRSSSPLPIPRSLTFSFPTAATTASCTVAVGDDELIQSPPTEYKLRRAAIADWLVQTLQVKSTKVSFGDNSKTKIAISLDCDGLIQPGYSMLLKTGSTERNLSLAVGSDGKSLTATGQVYPFNKSVFNFSSDCEIVAVRDEWGRPLVLTADVTFRTPDEPARLTNMLNSGLDSTGEHLIVRVRGRQMPVGTYTITLNPGGESSDVVFGELKDGETKEERDSEPFPIRIFGENKKISFDTQYTIRNAFDASDSPIIVSHSETKLTTPSEPARLTAITGKDYLDDKKTIELSWVGRVLKDGPYTVTLSVNGSSTTTALTLPFDSSESTSTTTETLFKSASNGLKYSTTYVVTDVRDKSNEKVFFNSGITFTTIAEPTRLLSVASLVDGADLNTTTLTLTGHLLPAGSATLTVVLSSVVAGSETDSDKINLDASFIRSGDVSTGTVLIYLYPTSKLAYGKTYRIVSLSSADYIDTTLTFTTPGAPPRITSISKLTYNEVFTEVTVHFEGIDISTVLTCTLTFKDIVDTSNTNSFEVSFRTDKTGSGTLEMWNADGTSKVKQGKTYEIIGASSDADASLVFNSGMQFKVTDPLARIVSVGTAINGGDFNTTTIQFVGENMPSGTYFVSMTDTAIPSDSGETVIANAEILFTSATEGTMLINLYPTAQLIYGHTYSIKSFTKPESVTEKVINHVTTLTMPTEPSRLEGMTPVLSDDEKNVILMFEGRAFDSGVYELTLQPGASNNEIVVPLTRNEDGTLSCSISTEETDLHMLSLVPFTRFRKSRKTRPQSSSIQKRSNSLSRFHHSSSTSRSSSQTHLAHPSNWF</sequence>
<reference evidence="2 3" key="1">
    <citation type="journal article" date="2022" name="bioRxiv">
        <title>Genomics of Preaxostyla Flagellates Illuminates Evolutionary Transitions and the Path Towards Mitochondrial Loss.</title>
        <authorList>
            <person name="Novak L.V.F."/>
            <person name="Treitli S.C."/>
            <person name="Pyrih J."/>
            <person name="Halakuc P."/>
            <person name="Pipaliya S.V."/>
            <person name="Vacek V."/>
            <person name="Brzon O."/>
            <person name="Soukal P."/>
            <person name="Eme L."/>
            <person name="Dacks J.B."/>
            <person name="Karnkowska A."/>
            <person name="Elias M."/>
            <person name="Hampl V."/>
        </authorList>
    </citation>
    <scope>NUCLEOTIDE SEQUENCE [LARGE SCALE GENOMIC DNA]</scope>
    <source>
        <strain evidence="2">NAU3</strain>
        <tissue evidence="2">Gut</tissue>
    </source>
</reference>
<organism evidence="2 3">
    <name type="scientific">Blattamonas nauphoetae</name>
    <dbReference type="NCBI Taxonomy" id="2049346"/>
    <lineage>
        <taxon>Eukaryota</taxon>
        <taxon>Metamonada</taxon>
        <taxon>Preaxostyla</taxon>
        <taxon>Oxymonadida</taxon>
        <taxon>Blattamonas</taxon>
    </lineage>
</organism>